<organism evidence="1 2">
    <name type="scientific">Tenacibaculum tangerinum</name>
    <dbReference type="NCBI Taxonomy" id="3038772"/>
    <lineage>
        <taxon>Bacteria</taxon>
        <taxon>Pseudomonadati</taxon>
        <taxon>Bacteroidota</taxon>
        <taxon>Flavobacteriia</taxon>
        <taxon>Flavobacteriales</taxon>
        <taxon>Flavobacteriaceae</taxon>
        <taxon>Tenacibaculum</taxon>
    </lineage>
</organism>
<name>A0ABY8L758_9FLAO</name>
<keyword evidence="2" id="KW-1185">Reference proteome</keyword>
<sequence length="139" mass="16087">MKTFSSLLLTTLIILTSNFDKKEFLIKWQKHKLKINEDASGPAKITFTVNEDNTPVYLRVKNTSNFLIKKFHLDSPDIYGRTQWKINIQSGGHNTRTRLNKGTYAFTIEGGIRTTIRKYGFDMEVGIKQEDKKINMVKN</sequence>
<evidence type="ECO:0000313" key="2">
    <source>
        <dbReference type="Proteomes" id="UP001232001"/>
    </source>
</evidence>
<protein>
    <submittedName>
        <fullName evidence="1">Uncharacterized protein</fullName>
    </submittedName>
</protein>
<dbReference type="Proteomes" id="UP001232001">
    <property type="component" value="Chromosome"/>
</dbReference>
<dbReference type="RefSeq" id="WP_279651644.1">
    <property type="nucleotide sequence ID" value="NZ_CP122539.1"/>
</dbReference>
<gene>
    <name evidence="1" type="ORF">P8625_00995</name>
</gene>
<evidence type="ECO:0000313" key="1">
    <source>
        <dbReference type="EMBL" id="WGH75770.1"/>
    </source>
</evidence>
<reference evidence="1 2" key="1">
    <citation type="submission" date="2023-04" db="EMBL/GenBank/DDBJ databases">
        <title>Tenacibaculum tangerinum sp. nov., isolated from sea tidal flat of South Korea.</title>
        <authorList>
            <person name="Lee S.H."/>
            <person name="Kim J.-J."/>
        </authorList>
    </citation>
    <scope>NUCLEOTIDE SEQUENCE [LARGE SCALE GENOMIC DNA]</scope>
    <source>
        <strain evidence="1 2">GRR-S3-23</strain>
    </source>
</reference>
<proteinExistence type="predicted"/>
<accession>A0ABY8L758</accession>
<dbReference type="EMBL" id="CP122539">
    <property type="protein sequence ID" value="WGH75770.1"/>
    <property type="molecule type" value="Genomic_DNA"/>
</dbReference>